<proteinExistence type="predicted"/>
<sequence length="59" mass="6947">MKYKQRGMVRDATIDPKEIYFHTQTNIKNIIPHSKHEIGEIAKKTPRYVATPFPPLKRL</sequence>
<name>X1V8Z1_9ZZZZ</name>
<comment type="caution">
    <text evidence="1">The sequence shown here is derived from an EMBL/GenBank/DDBJ whole genome shotgun (WGS) entry which is preliminary data.</text>
</comment>
<evidence type="ECO:0000313" key="1">
    <source>
        <dbReference type="EMBL" id="GAJ01825.1"/>
    </source>
</evidence>
<reference evidence="1" key="1">
    <citation type="journal article" date="2014" name="Front. Microbiol.">
        <title>High frequency of phylogenetically diverse reductive dehalogenase-homologous genes in deep subseafloor sedimentary metagenomes.</title>
        <authorList>
            <person name="Kawai M."/>
            <person name="Futagami T."/>
            <person name="Toyoda A."/>
            <person name="Takaki Y."/>
            <person name="Nishi S."/>
            <person name="Hori S."/>
            <person name="Arai W."/>
            <person name="Tsubouchi T."/>
            <person name="Morono Y."/>
            <person name="Uchiyama I."/>
            <person name="Ito T."/>
            <person name="Fujiyama A."/>
            <person name="Inagaki F."/>
            <person name="Takami H."/>
        </authorList>
    </citation>
    <scope>NUCLEOTIDE SEQUENCE</scope>
    <source>
        <strain evidence="1">Expedition CK06-06</strain>
    </source>
</reference>
<organism evidence="1">
    <name type="scientific">marine sediment metagenome</name>
    <dbReference type="NCBI Taxonomy" id="412755"/>
    <lineage>
        <taxon>unclassified sequences</taxon>
        <taxon>metagenomes</taxon>
        <taxon>ecological metagenomes</taxon>
    </lineage>
</organism>
<protein>
    <submittedName>
        <fullName evidence="1">Uncharacterized protein</fullName>
    </submittedName>
</protein>
<gene>
    <name evidence="1" type="ORF">S12H4_32040</name>
</gene>
<accession>X1V8Z1</accession>
<dbReference type="EMBL" id="BARW01018752">
    <property type="protein sequence ID" value="GAJ01825.1"/>
    <property type="molecule type" value="Genomic_DNA"/>
</dbReference>
<dbReference type="AlphaFoldDB" id="X1V8Z1"/>